<dbReference type="GeneID" id="301708418"/>
<dbReference type="InterPro" id="IPR025455">
    <property type="entry name" value="DUF4276"/>
</dbReference>
<evidence type="ECO:0000313" key="1">
    <source>
        <dbReference type="EMBL" id="KXW57915.1"/>
    </source>
</evidence>
<evidence type="ECO:0000313" key="2">
    <source>
        <dbReference type="EMBL" id="QWY77695.1"/>
    </source>
</evidence>
<dbReference type="RefSeq" id="WP_062188176.1">
    <property type="nucleotide sequence ID" value="NZ_CP053675.1"/>
</dbReference>
<accession>A0A859ABJ2</accession>
<evidence type="ECO:0000313" key="3">
    <source>
        <dbReference type="Proteomes" id="UP000075653"/>
    </source>
</evidence>
<name>A0A859ABJ2_9PROT</name>
<proteinExistence type="predicted"/>
<dbReference type="PATRIC" id="fig|1789004.3.peg.1600"/>
<dbReference type="EMBL" id="LRRD01000032">
    <property type="protein sequence ID" value="KXW57915.1"/>
    <property type="molecule type" value="Genomic_DNA"/>
</dbReference>
<sequence length="204" mass="23533">MTVDHLEILVEEPSMEAFLQSLLPRMLPVHVSFSIYSYQCKDDLLCKLPSRLRGYAGWLPETSLIAVIVDRDDDDCSVLKQKMEKVAEEAGLSTRSNQNNGHWKVVNRIAIEELEAWYFGDWEAVREAYPRTNATIIRKEGFRDPDSIPGGTWEAFERVLKKSGYFKNGLRKIEVARILGERIDPQLNRSRSFQVFREALLEVI</sequence>
<gene>
    <name evidence="1" type="ORF">FEMY_15700</name>
    <name evidence="2" type="ORF">JZL65_01000</name>
</gene>
<accession>A0A149VXG1</accession>
<protein>
    <submittedName>
        <fullName evidence="2">DUF4276 family protein</fullName>
    </submittedName>
</protein>
<dbReference type="Pfam" id="PF14103">
    <property type="entry name" value="DUF4276"/>
    <property type="match status" value="1"/>
</dbReference>
<dbReference type="Proteomes" id="UP000683551">
    <property type="component" value="Chromosome"/>
</dbReference>
<keyword evidence="3" id="KW-1185">Reference proteome</keyword>
<reference evidence="1 3" key="1">
    <citation type="submission" date="2016-01" db="EMBL/GenBank/DDBJ databases">
        <title>Genome sequence of the acidophilic iron oxidising Ferrovum strain Z-31.</title>
        <authorList>
            <person name="Poehlein A."/>
            <person name="Ullrich S.R."/>
            <person name="Schloemann M."/>
            <person name="Muehling M."/>
            <person name="Daniel R."/>
        </authorList>
    </citation>
    <scope>NUCLEOTIDE SEQUENCE [LARGE SCALE GENOMIC DNA]</scope>
    <source>
        <strain evidence="1 3">Z-31</strain>
    </source>
</reference>
<dbReference type="EMBL" id="CP071137">
    <property type="protein sequence ID" value="QWY77695.1"/>
    <property type="molecule type" value="Genomic_DNA"/>
</dbReference>
<dbReference type="AlphaFoldDB" id="A0A859ABJ2"/>
<reference evidence="2" key="2">
    <citation type="submission" date="2021-02" db="EMBL/GenBank/DDBJ databases">
        <title>Comparative genomics of Ferrovum myxofaciens strains, predominant extremophile bacteria forming large biofilm stalactites in acid mine ecosystems.</title>
        <authorList>
            <person name="Burkartova K."/>
            <person name="Ridl J."/>
            <person name="Pajer P."/>
            <person name="Falteisek L."/>
        </authorList>
    </citation>
    <scope>NUCLEOTIDE SEQUENCE</scope>
    <source>
        <strain evidence="2">MI1III</strain>
    </source>
</reference>
<dbReference type="Proteomes" id="UP000075653">
    <property type="component" value="Unassembled WGS sequence"/>
</dbReference>
<organism evidence="1 3">
    <name type="scientific">Ferrovum myxofaciens</name>
    <dbReference type="NCBI Taxonomy" id="416213"/>
    <lineage>
        <taxon>Bacteria</taxon>
        <taxon>Pseudomonadati</taxon>
        <taxon>Pseudomonadota</taxon>
        <taxon>Betaproteobacteria</taxon>
        <taxon>Ferrovales</taxon>
        <taxon>Ferrovaceae</taxon>
        <taxon>Ferrovum</taxon>
    </lineage>
</organism>